<evidence type="ECO:0000313" key="2">
    <source>
        <dbReference type="EMBL" id="KHK97193.1"/>
    </source>
</evidence>
<dbReference type="EMBL" id="JTDK01000011">
    <property type="protein sequence ID" value="KHK97193.1"/>
    <property type="molecule type" value="Genomic_DNA"/>
</dbReference>
<dbReference type="RefSeq" id="WP_039400115.1">
    <property type="nucleotide sequence ID" value="NZ_JTDK01000011.1"/>
</dbReference>
<evidence type="ECO:0000313" key="3">
    <source>
        <dbReference type="Proteomes" id="UP000031030"/>
    </source>
</evidence>
<accession>A0A0B2A6M0</accession>
<feature type="region of interest" description="Disordered" evidence="1">
    <location>
        <begin position="120"/>
        <end position="143"/>
    </location>
</feature>
<name>A0A0B2A6M0_9MICO</name>
<feature type="compositionally biased region" description="Low complexity" evidence="1">
    <location>
        <begin position="120"/>
        <end position="137"/>
    </location>
</feature>
<sequence length="143" mass="14780">MLILSLDGDTAAAAQRAAQTQVDLVPGRAQVSQVVGDDSEHATASFLKRLQAAADLLADHADVVRVDVKQNVDALQHVVTAMQETDGKSADWVRQHTELVGQTAESTTDADVRRVQDAATVSAPGAAGPAATPAQGASDGGQW</sequence>
<dbReference type="STRING" id="1348253.LK09_13130"/>
<organism evidence="2 3">
    <name type="scientific">Microbacterium mangrovi</name>
    <dbReference type="NCBI Taxonomy" id="1348253"/>
    <lineage>
        <taxon>Bacteria</taxon>
        <taxon>Bacillati</taxon>
        <taxon>Actinomycetota</taxon>
        <taxon>Actinomycetes</taxon>
        <taxon>Micrococcales</taxon>
        <taxon>Microbacteriaceae</taxon>
        <taxon>Microbacterium</taxon>
    </lineage>
</organism>
<protein>
    <submittedName>
        <fullName evidence="2">Uncharacterized protein</fullName>
    </submittedName>
</protein>
<gene>
    <name evidence="2" type="ORF">LK09_13130</name>
</gene>
<dbReference type="AlphaFoldDB" id="A0A0B2A6M0"/>
<proteinExistence type="predicted"/>
<dbReference type="OrthoDB" id="9859249at2"/>
<comment type="caution">
    <text evidence="2">The sequence shown here is derived from an EMBL/GenBank/DDBJ whole genome shotgun (WGS) entry which is preliminary data.</text>
</comment>
<evidence type="ECO:0000256" key="1">
    <source>
        <dbReference type="SAM" id="MobiDB-lite"/>
    </source>
</evidence>
<keyword evidence="3" id="KW-1185">Reference proteome</keyword>
<reference evidence="2 3" key="1">
    <citation type="submission" date="2014-11" db="EMBL/GenBank/DDBJ databases">
        <title>Genome sequence of Microbacterium mangrovi MUSC 115(T).</title>
        <authorList>
            <person name="Lee L.-H."/>
        </authorList>
    </citation>
    <scope>NUCLEOTIDE SEQUENCE [LARGE SCALE GENOMIC DNA]</scope>
    <source>
        <strain evidence="2 3">MUSC 115</strain>
    </source>
</reference>
<dbReference type="Proteomes" id="UP000031030">
    <property type="component" value="Unassembled WGS sequence"/>
</dbReference>